<proteinExistence type="predicted"/>
<accession>A0A4U5N331</accession>
<dbReference type="Proteomes" id="UP000298663">
    <property type="component" value="Unassembled WGS sequence"/>
</dbReference>
<comment type="caution">
    <text evidence="1">The sequence shown here is derived from an EMBL/GenBank/DDBJ whole genome shotgun (WGS) entry which is preliminary data.</text>
</comment>
<dbReference type="EMBL" id="AZBU02000005">
    <property type="protein sequence ID" value="TKR76836.1"/>
    <property type="molecule type" value="Genomic_DNA"/>
</dbReference>
<dbReference type="AlphaFoldDB" id="A0A4U5N331"/>
<reference evidence="1 2" key="2">
    <citation type="journal article" date="2019" name="G3 (Bethesda)">
        <title>Hybrid Assembly of the Genome of the Entomopathogenic Nematode Steinernema carpocapsae Identifies the X-Chromosome.</title>
        <authorList>
            <person name="Serra L."/>
            <person name="Macchietto M."/>
            <person name="Macias-Munoz A."/>
            <person name="McGill C.J."/>
            <person name="Rodriguez I.M."/>
            <person name="Rodriguez B."/>
            <person name="Murad R."/>
            <person name="Mortazavi A."/>
        </authorList>
    </citation>
    <scope>NUCLEOTIDE SEQUENCE [LARGE SCALE GENOMIC DNA]</scope>
    <source>
        <strain evidence="1 2">ALL</strain>
    </source>
</reference>
<name>A0A4U5N331_STECR</name>
<evidence type="ECO:0000313" key="1">
    <source>
        <dbReference type="EMBL" id="TKR76836.1"/>
    </source>
</evidence>
<organism evidence="1 2">
    <name type="scientific">Steinernema carpocapsae</name>
    <name type="common">Entomopathogenic nematode</name>
    <dbReference type="NCBI Taxonomy" id="34508"/>
    <lineage>
        <taxon>Eukaryota</taxon>
        <taxon>Metazoa</taxon>
        <taxon>Ecdysozoa</taxon>
        <taxon>Nematoda</taxon>
        <taxon>Chromadorea</taxon>
        <taxon>Rhabditida</taxon>
        <taxon>Tylenchina</taxon>
        <taxon>Panagrolaimomorpha</taxon>
        <taxon>Strongyloidoidea</taxon>
        <taxon>Steinernematidae</taxon>
        <taxon>Steinernema</taxon>
    </lineage>
</organism>
<gene>
    <name evidence="1" type="ORF">L596_017915</name>
</gene>
<sequence>MAQFYNCIKESIQGALSLNSSLLMARFLLALPLLGLALLQISHLLTAALPLNLPIFCNFEFLRSVSMSHITLLALGTPRLPYPSSTATASILQFPTRLKSLVLGIATSPEPTLAKKSILCQSGQKNCLVYGSGNLYSSQVVTELDESATLNTQVPNTSFSTATLTDISTSTAVPNSAASCDISECASNETISAALFDPTIRVLTVVMIYNDADDKKALFENTKKTLYS</sequence>
<reference evidence="1 2" key="1">
    <citation type="journal article" date="2015" name="Genome Biol.">
        <title>Comparative genomics of Steinernema reveals deeply conserved gene regulatory networks.</title>
        <authorList>
            <person name="Dillman A.R."/>
            <person name="Macchietto M."/>
            <person name="Porter C.F."/>
            <person name="Rogers A."/>
            <person name="Williams B."/>
            <person name="Antoshechkin I."/>
            <person name="Lee M.M."/>
            <person name="Goodwin Z."/>
            <person name="Lu X."/>
            <person name="Lewis E.E."/>
            <person name="Goodrich-Blair H."/>
            <person name="Stock S.P."/>
            <person name="Adams B.J."/>
            <person name="Sternberg P.W."/>
            <person name="Mortazavi A."/>
        </authorList>
    </citation>
    <scope>NUCLEOTIDE SEQUENCE [LARGE SCALE GENOMIC DNA]</scope>
    <source>
        <strain evidence="1 2">ALL</strain>
    </source>
</reference>
<evidence type="ECO:0000313" key="2">
    <source>
        <dbReference type="Proteomes" id="UP000298663"/>
    </source>
</evidence>
<keyword evidence="2" id="KW-1185">Reference proteome</keyword>
<protein>
    <submittedName>
        <fullName evidence="1">Uncharacterized protein</fullName>
    </submittedName>
</protein>
<dbReference type="OrthoDB" id="382013at2759"/>